<dbReference type="Gene3D" id="1.10.287.1260">
    <property type="match status" value="1"/>
</dbReference>
<feature type="domain" description="Mechanosensitive ion channel MscS C-terminal" evidence="9">
    <location>
        <begin position="198"/>
        <end position="278"/>
    </location>
</feature>
<dbReference type="GO" id="GO:0008381">
    <property type="term" value="F:mechanosensitive monoatomic ion channel activity"/>
    <property type="evidence" value="ECO:0007669"/>
    <property type="project" value="InterPro"/>
</dbReference>
<sequence length="294" mass="31602">MIQASAPPSYDFGELPPLSFDAAVAAKMVDMFGDLAVNLTIAALTLGAAWFVARWTSQLVVRALGRLKSSRHDATLPGFLGALVRWTILIMGLIMVLQRLGVQTTSIIAVLGAASLAIGLALQGALSNVAAGVLLLILRPYRVGDQVEIGPYQGVVKRLDLFITEIATFDNRRVTAPNAKILGDFIVTRTAYRRRRIDAVFNVRYDTDLDKAFKVLVKTAEGITDVLDDPAPTAEITAFKDNVVEISLHAWVKTSDYSTAKPDVILAAKRALDRAGIVLPNIYQAGTTAPAAAD</sequence>
<feature type="transmembrane region" description="Helical" evidence="7">
    <location>
        <begin position="74"/>
        <end position="95"/>
    </location>
</feature>
<comment type="function">
    <text evidence="7">Mechanosensitive channel that participates in the regulation of osmotic pressure changes within the cell, opening in response to stretch forces in the membrane lipid bilayer, without the need for other proteins. Contributes to normal resistance to hypoosmotic shock. Forms an ion channel of 1.0 nanosiemens conductance with a slight preference for anions.</text>
</comment>
<gene>
    <name evidence="11" type="ORF">GGR12_001534</name>
</gene>
<evidence type="ECO:0000256" key="2">
    <source>
        <dbReference type="ARBA" id="ARBA00008017"/>
    </source>
</evidence>
<evidence type="ECO:0000259" key="10">
    <source>
        <dbReference type="Pfam" id="PF21088"/>
    </source>
</evidence>
<dbReference type="SUPFAM" id="SSF50182">
    <property type="entry name" value="Sm-like ribonucleoproteins"/>
    <property type="match status" value="1"/>
</dbReference>
<evidence type="ECO:0000259" key="9">
    <source>
        <dbReference type="Pfam" id="PF21082"/>
    </source>
</evidence>
<dbReference type="InterPro" id="IPR023408">
    <property type="entry name" value="MscS_beta-dom_sf"/>
</dbReference>
<dbReference type="SUPFAM" id="SSF82861">
    <property type="entry name" value="Mechanosensitive channel protein MscS (YggB), transmembrane region"/>
    <property type="match status" value="1"/>
</dbReference>
<dbReference type="GO" id="GO:0005886">
    <property type="term" value="C:plasma membrane"/>
    <property type="evidence" value="ECO:0007669"/>
    <property type="project" value="UniProtKB-SubCell"/>
</dbReference>
<dbReference type="Gene3D" id="3.30.70.100">
    <property type="match status" value="1"/>
</dbReference>
<organism evidence="11 12">
    <name type="scientific">Brevundimonas lenta</name>
    <dbReference type="NCBI Taxonomy" id="424796"/>
    <lineage>
        <taxon>Bacteria</taxon>
        <taxon>Pseudomonadati</taxon>
        <taxon>Pseudomonadota</taxon>
        <taxon>Alphaproteobacteria</taxon>
        <taxon>Caulobacterales</taxon>
        <taxon>Caulobacteraceae</taxon>
        <taxon>Brevundimonas</taxon>
    </lineage>
</organism>
<comment type="caution">
    <text evidence="7">Lacks conserved residue(s) required for the propagation of feature annotation.</text>
</comment>
<keyword evidence="7" id="KW-0406">Ion transport</keyword>
<dbReference type="InterPro" id="IPR006685">
    <property type="entry name" value="MscS_channel_2nd"/>
</dbReference>
<dbReference type="Pfam" id="PF00924">
    <property type="entry name" value="MS_channel_2nd"/>
    <property type="match status" value="1"/>
</dbReference>
<dbReference type="Gene3D" id="2.30.30.60">
    <property type="match status" value="1"/>
</dbReference>
<dbReference type="InterPro" id="IPR008910">
    <property type="entry name" value="MSC_TM_helix"/>
</dbReference>
<keyword evidence="12" id="KW-1185">Reference proteome</keyword>
<dbReference type="Pfam" id="PF21088">
    <property type="entry name" value="MS_channel_1st"/>
    <property type="match status" value="1"/>
</dbReference>
<feature type="domain" description="Mechanosensitive ion channel transmembrane helices 2/3" evidence="10">
    <location>
        <begin position="85"/>
        <end position="123"/>
    </location>
</feature>
<evidence type="ECO:0000256" key="1">
    <source>
        <dbReference type="ARBA" id="ARBA00004651"/>
    </source>
</evidence>
<comment type="subunit">
    <text evidence="7">Homoheptamer.</text>
</comment>
<keyword evidence="7" id="KW-0813">Transport</keyword>
<dbReference type="InterPro" id="IPR049278">
    <property type="entry name" value="MS_channel_C"/>
</dbReference>
<evidence type="ECO:0000256" key="4">
    <source>
        <dbReference type="ARBA" id="ARBA00022692"/>
    </source>
</evidence>
<keyword evidence="3" id="KW-1003">Cell membrane</keyword>
<evidence type="ECO:0000259" key="8">
    <source>
        <dbReference type="Pfam" id="PF00924"/>
    </source>
</evidence>
<keyword evidence="7" id="KW-0997">Cell inner membrane</keyword>
<evidence type="ECO:0000256" key="3">
    <source>
        <dbReference type="ARBA" id="ARBA00022475"/>
    </source>
</evidence>
<dbReference type="InterPro" id="IPR049142">
    <property type="entry name" value="MS_channel_1st"/>
</dbReference>
<comment type="caution">
    <text evidence="11">The sequence shown here is derived from an EMBL/GenBank/DDBJ whole genome shotgun (WGS) entry which is preliminary data.</text>
</comment>
<dbReference type="AlphaFoldDB" id="A0A7W6NP99"/>
<proteinExistence type="inferred from homology"/>
<feature type="transmembrane region" description="Helical" evidence="7">
    <location>
        <begin position="35"/>
        <end position="53"/>
    </location>
</feature>
<dbReference type="PANTHER" id="PTHR30221">
    <property type="entry name" value="SMALL-CONDUCTANCE MECHANOSENSITIVE CHANNEL"/>
    <property type="match status" value="1"/>
</dbReference>
<feature type="transmembrane region" description="Helical" evidence="7">
    <location>
        <begin position="107"/>
        <end position="138"/>
    </location>
</feature>
<dbReference type="PANTHER" id="PTHR30221:SF1">
    <property type="entry name" value="SMALL-CONDUCTANCE MECHANOSENSITIVE CHANNEL"/>
    <property type="match status" value="1"/>
</dbReference>
<dbReference type="InterPro" id="IPR011014">
    <property type="entry name" value="MscS_channel_TM-2"/>
</dbReference>
<dbReference type="SUPFAM" id="SSF82689">
    <property type="entry name" value="Mechanosensitive channel protein MscS (YggB), C-terminal domain"/>
    <property type="match status" value="1"/>
</dbReference>
<keyword evidence="5 7" id="KW-1133">Transmembrane helix</keyword>
<name>A0A7W6NP99_9CAUL</name>
<dbReference type="Pfam" id="PF05552">
    <property type="entry name" value="MS_channel_1st_1"/>
    <property type="match status" value="1"/>
</dbReference>
<comment type="subcellular location">
    <subcellularLocation>
        <location evidence="7">Cell inner membrane</location>
        <topology evidence="7">Multi-pass membrane protein</topology>
    </subcellularLocation>
    <subcellularLocation>
        <location evidence="1">Cell membrane</location>
        <topology evidence="1">Multi-pass membrane protein</topology>
    </subcellularLocation>
</comment>
<dbReference type="InterPro" id="IPR011066">
    <property type="entry name" value="MscS_channel_C_sf"/>
</dbReference>
<dbReference type="Proteomes" id="UP000529946">
    <property type="component" value="Unassembled WGS sequence"/>
</dbReference>
<dbReference type="Pfam" id="PF21082">
    <property type="entry name" value="MS_channel_3rd"/>
    <property type="match status" value="1"/>
</dbReference>
<comment type="similarity">
    <text evidence="2 7">Belongs to the MscS (TC 1.A.23) family.</text>
</comment>
<keyword evidence="7" id="KW-0407">Ion channel</keyword>
<evidence type="ECO:0000256" key="5">
    <source>
        <dbReference type="ARBA" id="ARBA00022989"/>
    </source>
</evidence>
<keyword evidence="6 7" id="KW-0472">Membrane</keyword>
<evidence type="ECO:0000256" key="6">
    <source>
        <dbReference type="ARBA" id="ARBA00023136"/>
    </source>
</evidence>
<dbReference type="EMBL" id="JACIDM010000002">
    <property type="protein sequence ID" value="MBB4082668.1"/>
    <property type="molecule type" value="Genomic_DNA"/>
</dbReference>
<evidence type="ECO:0000313" key="11">
    <source>
        <dbReference type="EMBL" id="MBB4082668.1"/>
    </source>
</evidence>
<dbReference type="InterPro" id="IPR045275">
    <property type="entry name" value="MscS_archaea/bacteria_type"/>
</dbReference>
<accession>A0A7W6NP99</accession>
<keyword evidence="4 7" id="KW-0812">Transmembrane</keyword>
<protein>
    <recommendedName>
        <fullName evidence="7">Small-conductance mechanosensitive channel</fullName>
    </recommendedName>
</protein>
<dbReference type="RefSeq" id="WP_183203840.1">
    <property type="nucleotide sequence ID" value="NZ_BAAAER010000001.1"/>
</dbReference>
<evidence type="ECO:0000313" key="12">
    <source>
        <dbReference type="Proteomes" id="UP000529946"/>
    </source>
</evidence>
<feature type="domain" description="Mechanosensitive ion channel MscS" evidence="8">
    <location>
        <begin position="126"/>
        <end position="186"/>
    </location>
</feature>
<reference evidence="11 12" key="1">
    <citation type="submission" date="2020-08" db="EMBL/GenBank/DDBJ databases">
        <title>Genomic Encyclopedia of Type Strains, Phase IV (KMG-IV): sequencing the most valuable type-strain genomes for metagenomic binning, comparative biology and taxonomic classification.</title>
        <authorList>
            <person name="Goeker M."/>
        </authorList>
    </citation>
    <scope>NUCLEOTIDE SEQUENCE [LARGE SCALE GENOMIC DNA]</scope>
    <source>
        <strain evidence="11 12">DSM 23960</strain>
    </source>
</reference>
<evidence type="ECO:0000256" key="7">
    <source>
        <dbReference type="RuleBase" id="RU369025"/>
    </source>
</evidence>
<dbReference type="InterPro" id="IPR010920">
    <property type="entry name" value="LSM_dom_sf"/>
</dbReference>